<dbReference type="RefSeq" id="WP_009137780.1">
    <property type="nucleotide sequence ID" value="NZ_JH594597.1"/>
</dbReference>
<dbReference type="HOGENOM" id="CLU_1813849_0_0_10"/>
<dbReference type="EMBL" id="ADMC01000028">
    <property type="protein sequence ID" value="EHP45664.1"/>
    <property type="molecule type" value="Genomic_DNA"/>
</dbReference>
<accession>H1DK50</accession>
<evidence type="ECO:0000313" key="1">
    <source>
        <dbReference type="EMBL" id="EHP45664.1"/>
    </source>
</evidence>
<evidence type="ECO:0000313" key="2">
    <source>
        <dbReference type="Proteomes" id="UP000004892"/>
    </source>
</evidence>
<dbReference type="Proteomes" id="UP000004892">
    <property type="component" value="Unassembled WGS sequence"/>
</dbReference>
<organism evidence="1 2">
    <name type="scientific">Odoribacter laneus YIT 12061</name>
    <dbReference type="NCBI Taxonomy" id="742817"/>
    <lineage>
        <taxon>Bacteria</taxon>
        <taxon>Pseudomonadati</taxon>
        <taxon>Bacteroidota</taxon>
        <taxon>Bacteroidia</taxon>
        <taxon>Bacteroidales</taxon>
        <taxon>Odoribacteraceae</taxon>
        <taxon>Odoribacter</taxon>
    </lineage>
</organism>
<protein>
    <submittedName>
        <fullName evidence="1">Uncharacterized protein</fullName>
    </submittedName>
</protein>
<keyword evidence="2" id="KW-1185">Reference proteome</keyword>
<name>H1DK50_9BACT</name>
<dbReference type="PATRIC" id="fig|742817.3.peg.2825"/>
<dbReference type="STRING" id="742817.HMPREF9449_02636"/>
<dbReference type="GeneID" id="98070170"/>
<comment type="caution">
    <text evidence="1">The sequence shown here is derived from an EMBL/GenBank/DDBJ whole genome shotgun (WGS) entry which is preliminary data.</text>
</comment>
<sequence length="150" mass="17352">MMRKWMIKIGNLFILLIVLGAMIGVNISQFRCAPCNRDYVFVDIFPQEELCCCQRVKTCPIQKTAVSSDEKCGAKKKNACHHTDSRHSFYRVSDLFQVERGVTFSFIAALPEEIVFDFSSGFVFRESLFLFPYDFFTKAPPLEWLCTYLC</sequence>
<gene>
    <name evidence="1" type="ORF">HMPREF9449_02636</name>
</gene>
<dbReference type="AlphaFoldDB" id="H1DK50"/>
<reference evidence="1 2" key="1">
    <citation type="submission" date="2012-01" db="EMBL/GenBank/DDBJ databases">
        <title>The Genome Sequence of Odoribacter laneus YIT 12061.</title>
        <authorList>
            <consortium name="The Broad Institute Genome Sequencing Platform"/>
            <person name="Earl A."/>
            <person name="Ward D."/>
            <person name="Feldgarden M."/>
            <person name="Gevers D."/>
            <person name="Morotomi M."/>
            <person name="Young S.K."/>
            <person name="Zeng Q."/>
            <person name="Gargeya S."/>
            <person name="Fitzgerald M."/>
            <person name="Haas B."/>
            <person name="Abouelleil A."/>
            <person name="Alvarado L."/>
            <person name="Arachchi H.M."/>
            <person name="Berlin A."/>
            <person name="Chapman S.B."/>
            <person name="Gearin G."/>
            <person name="Goldberg J."/>
            <person name="Griggs A."/>
            <person name="Gujja S."/>
            <person name="Hansen M."/>
            <person name="Heiman D."/>
            <person name="Howarth C."/>
            <person name="Larimer J."/>
            <person name="Lui A."/>
            <person name="MacDonald P.J.P."/>
            <person name="McCowen C."/>
            <person name="Montmayeur A."/>
            <person name="Murphy C."/>
            <person name="Neiman D."/>
            <person name="Pearson M."/>
            <person name="Priest M."/>
            <person name="Roberts A."/>
            <person name="Saif S."/>
            <person name="Shea T."/>
            <person name="Sisk P."/>
            <person name="Stolte C."/>
            <person name="Sykes S."/>
            <person name="Wortman J."/>
            <person name="Nusbaum C."/>
            <person name="Birren B."/>
        </authorList>
    </citation>
    <scope>NUCLEOTIDE SEQUENCE [LARGE SCALE GENOMIC DNA]</scope>
    <source>
        <strain evidence="1 2">YIT 12061</strain>
    </source>
</reference>
<proteinExistence type="predicted"/>